<protein>
    <submittedName>
        <fullName evidence="1">Uncharacterized protein</fullName>
    </submittedName>
</protein>
<feature type="non-terminal residue" evidence="1">
    <location>
        <position position="1"/>
    </location>
</feature>
<keyword evidence="2" id="KW-1185">Reference proteome</keyword>
<organism evidence="1 2">
    <name type="scientific">Mya arenaria</name>
    <name type="common">Soft-shell clam</name>
    <dbReference type="NCBI Taxonomy" id="6604"/>
    <lineage>
        <taxon>Eukaryota</taxon>
        <taxon>Metazoa</taxon>
        <taxon>Spiralia</taxon>
        <taxon>Lophotrochozoa</taxon>
        <taxon>Mollusca</taxon>
        <taxon>Bivalvia</taxon>
        <taxon>Autobranchia</taxon>
        <taxon>Heteroconchia</taxon>
        <taxon>Euheterodonta</taxon>
        <taxon>Imparidentia</taxon>
        <taxon>Neoheterodontei</taxon>
        <taxon>Myida</taxon>
        <taxon>Myoidea</taxon>
        <taxon>Myidae</taxon>
        <taxon>Mya</taxon>
    </lineage>
</organism>
<proteinExistence type="predicted"/>
<evidence type="ECO:0000313" key="2">
    <source>
        <dbReference type="Proteomes" id="UP001164746"/>
    </source>
</evidence>
<sequence length="90" mass="9500">MVTDVCLTVASTAVVMKHVTTEAANVPMNVNLASTLQVTGNAIHVKCKNGTFGKDCTEHCIFCMNGDCNTLDGTCRSGCMKGYSGQFCTV</sequence>
<gene>
    <name evidence="1" type="ORF">MAR_022868</name>
</gene>
<accession>A0ABY7DU61</accession>
<reference evidence="1" key="1">
    <citation type="submission" date="2022-11" db="EMBL/GenBank/DDBJ databases">
        <title>Centuries of genome instability and evolution in soft-shell clam transmissible cancer (bioRxiv).</title>
        <authorList>
            <person name="Hart S.F.M."/>
            <person name="Yonemitsu M.A."/>
            <person name="Giersch R.M."/>
            <person name="Beal B.F."/>
            <person name="Arriagada G."/>
            <person name="Davis B.W."/>
            <person name="Ostrander E.A."/>
            <person name="Goff S.P."/>
            <person name="Metzger M.J."/>
        </authorList>
    </citation>
    <scope>NUCLEOTIDE SEQUENCE</scope>
    <source>
        <strain evidence="1">MELC-2E11</strain>
        <tissue evidence="1">Siphon/mantle</tissue>
    </source>
</reference>
<name>A0ABY7DU61_MYAAR</name>
<dbReference type="EMBL" id="CP111014">
    <property type="protein sequence ID" value="WAQ98495.1"/>
    <property type="molecule type" value="Genomic_DNA"/>
</dbReference>
<evidence type="ECO:0000313" key="1">
    <source>
        <dbReference type="EMBL" id="WAQ98495.1"/>
    </source>
</evidence>
<dbReference type="Gene3D" id="2.170.300.10">
    <property type="entry name" value="Tie2 ligand-binding domain superfamily"/>
    <property type="match status" value="1"/>
</dbReference>
<dbReference type="Proteomes" id="UP001164746">
    <property type="component" value="Chromosome 3"/>
</dbReference>